<feature type="compositionally biased region" description="Polar residues" evidence="1">
    <location>
        <begin position="1"/>
        <end position="22"/>
    </location>
</feature>
<dbReference type="GO" id="GO:0006338">
    <property type="term" value="P:chromatin remodeling"/>
    <property type="evidence" value="ECO:0007669"/>
    <property type="project" value="InterPro"/>
</dbReference>
<dbReference type="InterPro" id="IPR036431">
    <property type="entry name" value="ARID_dom_sf"/>
</dbReference>
<dbReference type="PANTHER" id="PTHR12656:SF5">
    <property type="entry name" value="TRITHORAX GROUP PROTEIN OSA"/>
    <property type="match status" value="1"/>
</dbReference>
<reference evidence="3" key="2">
    <citation type="submission" date="2015-06" db="UniProtKB">
        <authorList>
            <consortium name="EnsemblMetazoa"/>
        </authorList>
    </citation>
    <scope>IDENTIFICATION</scope>
</reference>
<dbReference type="GO" id="GO:0003677">
    <property type="term" value="F:DNA binding"/>
    <property type="evidence" value="ECO:0007669"/>
    <property type="project" value="InterPro"/>
</dbReference>
<dbReference type="PROSITE" id="PS51011">
    <property type="entry name" value="ARID"/>
    <property type="match status" value="1"/>
</dbReference>
<evidence type="ECO:0000256" key="1">
    <source>
        <dbReference type="SAM" id="MobiDB-lite"/>
    </source>
</evidence>
<dbReference type="GO" id="GO:0005654">
    <property type="term" value="C:nucleoplasm"/>
    <property type="evidence" value="ECO:0007669"/>
    <property type="project" value="TreeGrafter"/>
</dbReference>
<dbReference type="GO" id="GO:0016514">
    <property type="term" value="C:SWI/SNF complex"/>
    <property type="evidence" value="ECO:0007669"/>
    <property type="project" value="InterPro"/>
</dbReference>
<dbReference type="GO" id="GO:0035060">
    <property type="term" value="C:brahma complex"/>
    <property type="evidence" value="ECO:0007669"/>
    <property type="project" value="InterPro"/>
</dbReference>
<dbReference type="EMBL" id="CAQQ02054675">
    <property type="status" value="NOT_ANNOTATED_CDS"/>
    <property type="molecule type" value="Genomic_DNA"/>
</dbReference>
<evidence type="ECO:0000313" key="3">
    <source>
        <dbReference type="EnsemblMetazoa" id="MESCA003685-PA"/>
    </source>
</evidence>
<protein>
    <recommendedName>
        <fullName evidence="2">ARID domain-containing protein</fullName>
    </recommendedName>
</protein>
<dbReference type="SUPFAM" id="SSF46774">
    <property type="entry name" value="ARID-like"/>
    <property type="match status" value="1"/>
</dbReference>
<reference evidence="4" key="1">
    <citation type="submission" date="2013-02" db="EMBL/GenBank/DDBJ databases">
        <authorList>
            <person name="Hughes D."/>
        </authorList>
    </citation>
    <scope>NUCLEOTIDE SEQUENCE</scope>
    <source>
        <strain>Durham</strain>
        <strain evidence="4">NC isolate 2 -- Noor lab</strain>
    </source>
</reference>
<dbReference type="GO" id="GO:0045893">
    <property type="term" value="P:positive regulation of DNA-templated transcription"/>
    <property type="evidence" value="ECO:0007669"/>
    <property type="project" value="TreeGrafter"/>
</dbReference>
<dbReference type="InterPro" id="IPR001606">
    <property type="entry name" value="ARID_dom"/>
</dbReference>
<accession>T1GJN5</accession>
<dbReference type="EMBL" id="CAQQ02054676">
    <property type="status" value="NOT_ANNOTATED_CDS"/>
    <property type="molecule type" value="Genomic_DNA"/>
</dbReference>
<keyword evidence="4" id="KW-1185">Reference proteome</keyword>
<dbReference type="InterPro" id="IPR021906">
    <property type="entry name" value="BAF250/Osa"/>
</dbReference>
<evidence type="ECO:0000313" key="4">
    <source>
        <dbReference type="Proteomes" id="UP000015102"/>
    </source>
</evidence>
<dbReference type="Proteomes" id="UP000015102">
    <property type="component" value="Unassembled WGS sequence"/>
</dbReference>
<dbReference type="Gene3D" id="1.10.150.60">
    <property type="entry name" value="ARID DNA-binding domain"/>
    <property type="match status" value="1"/>
</dbReference>
<feature type="region of interest" description="Disordered" evidence="1">
    <location>
        <begin position="1"/>
        <end position="27"/>
    </location>
</feature>
<dbReference type="EnsemblMetazoa" id="MESCA003685-RA">
    <property type="protein sequence ID" value="MESCA003685-PA"/>
    <property type="gene ID" value="MESCA003685"/>
</dbReference>
<organism evidence="3 4">
    <name type="scientific">Megaselia scalaris</name>
    <name type="common">Humpbacked fly</name>
    <name type="synonym">Phora scalaris</name>
    <dbReference type="NCBI Taxonomy" id="36166"/>
    <lineage>
        <taxon>Eukaryota</taxon>
        <taxon>Metazoa</taxon>
        <taxon>Ecdysozoa</taxon>
        <taxon>Arthropoda</taxon>
        <taxon>Hexapoda</taxon>
        <taxon>Insecta</taxon>
        <taxon>Pterygota</taxon>
        <taxon>Neoptera</taxon>
        <taxon>Endopterygota</taxon>
        <taxon>Diptera</taxon>
        <taxon>Brachycera</taxon>
        <taxon>Muscomorpha</taxon>
        <taxon>Platypezoidea</taxon>
        <taxon>Phoridae</taxon>
        <taxon>Megaseliini</taxon>
        <taxon>Megaselia</taxon>
    </lineage>
</organism>
<dbReference type="HOGENOM" id="CLU_1818002_0_0_1"/>
<sequence>MDVISGFNSHVQQETFRPTPSNKKSDSLGKLYEMDEMPERRPWLDKLLGFMEERKTPITACPTISKTPLDLYRLYLYVKERGGFVEKLYVVNIRLSFLNGGDDHQLSYRNHHMKSLKFFCVNVVVPPRNPYKTPNSLRLKIL</sequence>
<dbReference type="GO" id="GO:0031491">
    <property type="term" value="F:nucleosome binding"/>
    <property type="evidence" value="ECO:0007669"/>
    <property type="project" value="TreeGrafter"/>
</dbReference>
<dbReference type="PANTHER" id="PTHR12656">
    <property type="entry name" value="BRG-1 ASSOCIATED FACTOR 250 BAF250"/>
    <property type="match status" value="1"/>
</dbReference>
<dbReference type="GO" id="GO:0006357">
    <property type="term" value="P:regulation of transcription by RNA polymerase II"/>
    <property type="evidence" value="ECO:0007669"/>
    <property type="project" value="TreeGrafter"/>
</dbReference>
<name>T1GJN5_MEGSC</name>
<dbReference type="STRING" id="36166.T1GJN5"/>
<evidence type="ECO:0000259" key="2">
    <source>
        <dbReference type="PROSITE" id="PS51011"/>
    </source>
</evidence>
<proteinExistence type="predicted"/>
<dbReference type="Pfam" id="PF01388">
    <property type="entry name" value="ARID"/>
    <property type="match status" value="1"/>
</dbReference>
<dbReference type="GO" id="GO:0071565">
    <property type="term" value="C:nBAF complex"/>
    <property type="evidence" value="ECO:0007669"/>
    <property type="project" value="TreeGrafter"/>
</dbReference>
<feature type="domain" description="ARID" evidence="2">
    <location>
        <begin position="37"/>
        <end position="132"/>
    </location>
</feature>
<dbReference type="SMART" id="SM01014">
    <property type="entry name" value="ARID"/>
    <property type="match status" value="1"/>
</dbReference>
<dbReference type="EMBL" id="CAQQ02054677">
    <property type="status" value="NOT_ANNOTATED_CDS"/>
    <property type="molecule type" value="Genomic_DNA"/>
</dbReference>
<dbReference type="AlphaFoldDB" id="T1GJN5"/>
<dbReference type="EMBL" id="CAQQ02054678">
    <property type="status" value="NOT_ANNOTATED_CDS"/>
    <property type="molecule type" value="Genomic_DNA"/>
</dbReference>
<dbReference type="SMART" id="SM00501">
    <property type="entry name" value="BRIGHT"/>
    <property type="match status" value="1"/>
</dbReference>